<name>A0A6F9DDJ7_9ASCI</name>
<reference evidence="9" key="1">
    <citation type="submission" date="2020-04" db="EMBL/GenBank/DDBJ databases">
        <authorList>
            <person name="Neveu A P."/>
        </authorList>
    </citation>
    <scope>NUCLEOTIDE SEQUENCE</scope>
    <source>
        <tissue evidence="9">Whole embryo</tissue>
    </source>
</reference>
<evidence type="ECO:0000256" key="6">
    <source>
        <dbReference type="RuleBase" id="RU003894"/>
    </source>
</evidence>
<keyword evidence="4 6" id="KW-0238">DNA-binding</keyword>
<dbReference type="InterPro" id="IPR005818">
    <property type="entry name" value="Histone_H1/H5_H15"/>
</dbReference>
<proteinExistence type="evidence at transcript level"/>
<evidence type="ECO:0000259" key="8">
    <source>
        <dbReference type="PROSITE" id="PS51504"/>
    </source>
</evidence>
<dbReference type="CDD" id="cd00073">
    <property type="entry name" value="H15"/>
    <property type="match status" value="1"/>
</dbReference>
<dbReference type="PRINTS" id="PR00624">
    <property type="entry name" value="HISTONEH5"/>
</dbReference>
<evidence type="ECO:0000256" key="1">
    <source>
        <dbReference type="ARBA" id="ARBA00004123"/>
    </source>
</evidence>
<dbReference type="AlphaFoldDB" id="A0A6F9DDJ7"/>
<dbReference type="GO" id="GO:0006334">
    <property type="term" value="P:nucleosome assembly"/>
    <property type="evidence" value="ECO:0007669"/>
    <property type="project" value="InterPro"/>
</dbReference>
<feature type="region of interest" description="Disordered" evidence="7">
    <location>
        <begin position="91"/>
        <end position="173"/>
    </location>
</feature>
<evidence type="ECO:0000256" key="4">
    <source>
        <dbReference type="ARBA" id="ARBA00023125"/>
    </source>
</evidence>
<dbReference type="GO" id="GO:0030261">
    <property type="term" value="P:chromosome condensation"/>
    <property type="evidence" value="ECO:0007669"/>
    <property type="project" value="TreeGrafter"/>
</dbReference>
<dbReference type="GO" id="GO:0003690">
    <property type="term" value="F:double-stranded DNA binding"/>
    <property type="evidence" value="ECO:0007669"/>
    <property type="project" value="TreeGrafter"/>
</dbReference>
<feature type="region of interest" description="Disordered" evidence="7">
    <location>
        <begin position="1"/>
        <end position="30"/>
    </location>
</feature>
<dbReference type="SMART" id="SM00526">
    <property type="entry name" value="H15"/>
    <property type="match status" value="1"/>
</dbReference>
<dbReference type="Pfam" id="PF00538">
    <property type="entry name" value="Linker_histone"/>
    <property type="match status" value="1"/>
</dbReference>
<dbReference type="GO" id="GO:0045910">
    <property type="term" value="P:negative regulation of DNA recombination"/>
    <property type="evidence" value="ECO:0007669"/>
    <property type="project" value="TreeGrafter"/>
</dbReference>
<evidence type="ECO:0000256" key="2">
    <source>
        <dbReference type="ARBA" id="ARBA00004286"/>
    </source>
</evidence>
<gene>
    <name evidence="9" type="primary">H1-0</name>
</gene>
<protein>
    <submittedName>
        <fullName evidence="9">Histone H1-delta-like</fullName>
    </submittedName>
</protein>
<dbReference type="GO" id="GO:0000786">
    <property type="term" value="C:nucleosome"/>
    <property type="evidence" value="ECO:0007669"/>
    <property type="project" value="InterPro"/>
</dbReference>
<dbReference type="InterPro" id="IPR036388">
    <property type="entry name" value="WH-like_DNA-bd_sf"/>
</dbReference>
<dbReference type="GO" id="GO:0005634">
    <property type="term" value="C:nucleus"/>
    <property type="evidence" value="ECO:0007669"/>
    <property type="project" value="UniProtKB-SubCell"/>
</dbReference>
<dbReference type="PANTHER" id="PTHR11467">
    <property type="entry name" value="HISTONE H1"/>
    <property type="match status" value="1"/>
</dbReference>
<dbReference type="InterPro" id="IPR005819">
    <property type="entry name" value="H1/H5"/>
</dbReference>
<feature type="domain" description="H15" evidence="8">
    <location>
        <begin position="29"/>
        <end position="102"/>
    </location>
</feature>
<evidence type="ECO:0000256" key="7">
    <source>
        <dbReference type="SAM" id="MobiDB-lite"/>
    </source>
</evidence>
<dbReference type="SUPFAM" id="SSF46785">
    <property type="entry name" value="Winged helix' DNA-binding domain"/>
    <property type="match status" value="1"/>
</dbReference>
<evidence type="ECO:0000256" key="5">
    <source>
        <dbReference type="ARBA" id="ARBA00023242"/>
    </source>
</evidence>
<organism evidence="9">
    <name type="scientific">Phallusia mammillata</name>
    <dbReference type="NCBI Taxonomy" id="59560"/>
    <lineage>
        <taxon>Eukaryota</taxon>
        <taxon>Metazoa</taxon>
        <taxon>Chordata</taxon>
        <taxon>Tunicata</taxon>
        <taxon>Ascidiacea</taxon>
        <taxon>Phlebobranchia</taxon>
        <taxon>Ascidiidae</taxon>
        <taxon>Phallusia</taxon>
    </lineage>
</organism>
<accession>A0A6F9DDJ7</accession>
<dbReference type="Gene3D" id="1.10.10.10">
    <property type="entry name" value="Winged helix-like DNA-binding domain superfamily/Winged helix DNA-binding domain"/>
    <property type="match status" value="1"/>
</dbReference>
<dbReference type="EMBL" id="LR785662">
    <property type="protein sequence ID" value="CAB3251582.1"/>
    <property type="molecule type" value="mRNA"/>
</dbReference>
<keyword evidence="5 6" id="KW-0539">Nucleus</keyword>
<sequence length="173" mass="18782">MSEALSVPVPSSAPAKKTKPKVKKAPTSTHPKYSDMIVSAVKALRKPKGASRQAIASYLQANFEIPAASAKVISRNLKSMVTNQKLVLTTGVGAAGRYKVNKAKASPKKGKKPKVGKKKRGSPKKKKAKAKKRKSPVKKRSAKRSPKKRKVKRKTKKPAKRVAKKKPAKKGKK</sequence>
<dbReference type="PROSITE" id="PS51504">
    <property type="entry name" value="H15"/>
    <property type="match status" value="1"/>
</dbReference>
<dbReference type="GO" id="GO:0030527">
    <property type="term" value="F:structural constituent of chromatin"/>
    <property type="evidence" value="ECO:0007669"/>
    <property type="project" value="InterPro"/>
</dbReference>
<dbReference type="GO" id="GO:0031492">
    <property type="term" value="F:nucleosomal DNA binding"/>
    <property type="evidence" value="ECO:0007669"/>
    <property type="project" value="TreeGrafter"/>
</dbReference>
<dbReference type="InterPro" id="IPR036390">
    <property type="entry name" value="WH_DNA-bd_sf"/>
</dbReference>
<keyword evidence="3 6" id="KW-0158">Chromosome</keyword>
<comment type="subcellular location">
    <subcellularLocation>
        <location evidence="2">Chromosome</location>
    </subcellularLocation>
    <subcellularLocation>
        <location evidence="1 6">Nucleus</location>
    </subcellularLocation>
</comment>
<evidence type="ECO:0000313" key="9">
    <source>
        <dbReference type="EMBL" id="CAB3251582.1"/>
    </source>
</evidence>
<evidence type="ECO:0000256" key="3">
    <source>
        <dbReference type="ARBA" id="ARBA00022454"/>
    </source>
</evidence>
<comment type="similarity">
    <text evidence="6">Belongs to the histone H1/H5 family.</text>
</comment>
<dbReference type="PANTHER" id="PTHR11467:SF36">
    <property type="entry name" value="HISTONE 24-RELATED"/>
    <property type="match status" value="1"/>
</dbReference>
<feature type="compositionally biased region" description="Basic residues" evidence="7">
    <location>
        <begin position="99"/>
        <end position="173"/>
    </location>
</feature>